<dbReference type="Pfam" id="PF11218">
    <property type="entry name" value="DUF3011"/>
    <property type="match status" value="1"/>
</dbReference>
<dbReference type="EMBL" id="SHMF01000002">
    <property type="protein sequence ID" value="TAA35681.1"/>
    <property type="molecule type" value="Genomic_DNA"/>
</dbReference>
<keyword evidence="1" id="KW-0732">Signal</keyword>
<evidence type="ECO:0000256" key="1">
    <source>
        <dbReference type="SAM" id="SignalP"/>
    </source>
</evidence>
<evidence type="ECO:0000313" key="2">
    <source>
        <dbReference type="EMBL" id="TAA35681.1"/>
    </source>
</evidence>
<evidence type="ECO:0000313" key="3">
    <source>
        <dbReference type="Proteomes" id="UP000292087"/>
    </source>
</evidence>
<dbReference type="Proteomes" id="UP000292087">
    <property type="component" value="Unassembled WGS sequence"/>
</dbReference>
<dbReference type="InterPro" id="IPR021381">
    <property type="entry name" value="DUF3011"/>
</dbReference>
<name>A0A4Q8LUW2_9GAMM</name>
<reference evidence="2 3" key="1">
    <citation type="submission" date="2019-02" db="EMBL/GenBank/DDBJ databases">
        <title>WGS of Pseudoxanthomonas species novum from clinical isolates.</title>
        <authorList>
            <person name="Bernier A.-M."/>
            <person name="Bernard K."/>
            <person name="Vachon A."/>
        </authorList>
    </citation>
    <scope>NUCLEOTIDE SEQUENCE [LARGE SCALE GENOMIC DNA]</scope>
    <source>
        <strain evidence="2 3">NML140781</strain>
    </source>
</reference>
<sequence length="237" mass="25895">MLRLFAVLLFALGVYAAAPAHAQDSVTCESQNNRYRECRGFGGRVRLDRALSDSPCIEGRTWGTRGDVIWVDRGCRGRFVSVRGGGWGDRPGAGRTVRCESTDNRTRECAAGFRGRAVLVRQLSDSRCVEGRSWGQRGGNIWVSQGCRGEFAEGRGGGSWGGGPPGDPGWGNVNPNYTVTCSSSDNRRTSCGWDRRNGRPVIVKQLSSSPCIEGSTWAWRGDQIWVDEGCRARFGAR</sequence>
<dbReference type="RefSeq" id="WP_130523366.1">
    <property type="nucleotide sequence ID" value="NZ_SHLZ01000004.1"/>
</dbReference>
<protein>
    <submittedName>
        <fullName evidence="2">DUF3011 domain-containing protein</fullName>
    </submittedName>
</protein>
<organism evidence="2 3">
    <name type="scientific">Pseudoxanthomonas winnipegensis</name>
    <dbReference type="NCBI Taxonomy" id="2480810"/>
    <lineage>
        <taxon>Bacteria</taxon>
        <taxon>Pseudomonadati</taxon>
        <taxon>Pseudomonadota</taxon>
        <taxon>Gammaproteobacteria</taxon>
        <taxon>Lysobacterales</taxon>
        <taxon>Lysobacteraceae</taxon>
        <taxon>Pseudoxanthomonas</taxon>
    </lineage>
</organism>
<feature type="signal peptide" evidence="1">
    <location>
        <begin position="1"/>
        <end position="22"/>
    </location>
</feature>
<comment type="caution">
    <text evidence="2">The sequence shown here is derived from an EMBL/GenBank/DDBJ whole genome shotgun (WGS) entry which is preliminary data.</text>
</comment>
<feature type="chain" id="PRO_5020360946" evidence="1">
    <location>
        <begin position="23"/>
        <end position="237"/>
    </location>
</feature>
<accession>A0A4Q8LUW2</accession>
<dbReference type="AlphaFoldDB" id="A0A4Q8LUW2"/>
<proteinExistence type="predicted"/>
<gene>
    <name evidence="2" type="ORF">EA656_08345</name>
</gene>